<evidence type="ECO:0000259" key="2">
    <source>
        <dbReference type="Pfam" id="PF00419"/>
    </source>
</evidence>
<feature type="signal peptide" evidence="1">
    <location>
        <begin position="1"/>
        <end position="26"/>
    </location>
</feature>
<dbReference type="Gene3D" id="2.60.40.1090">
    <property type="entry name" value="Fimbrial-type adhesion domain"/>
    <property type="match status" value="1"/>
</dbReference>
<dbReference type="PANTHER" id="PTHR33420">
    <property type="entry name" value="FIMBRIAL SUBUNIT ELFA-RELATED"/>
    <property type="match status" value="1"/>
</dbReference>
<evidence type="ECO:0000313" key="4">
    <source>
        <dbReference type="Proteomes" id="UP001210130"/>
    </source>
</evidence>
<keyword evidence="4" id="KW-1185">Reference proteome</keyword>
<accession>A0AAJ5UDM4</accession>
<dbReference type="RefSeq" id="WP_131050622.1">
    <property type="nucleotide sequence ID" value="NZ_CP041247.1"/>
</dbReference>
<dbReference type="SUPFAM" id="SSF49401">
    <property type="entry name" value="Bacterial adhesins"/>
    <property type="match status" value="1"/>
</dbReference>
<sequence length="183" mass="18554">MTLMIKKTLLTAATVSLLALSPGIQAASDSATVNITATVVDNTCTPQWSTNGVDVAMGRVSLKDFGSDKIGATEAFTLNLAGCGSGATSVKVTASGEPDTTDSSLFKNTETTEGVAATGVGVEIWGDSAQATKMAPDGSNSVMYPIANSKADMTFLAKLKQSGATAPGAGAVKSVVTMIFDYQ</sequence>
<dbReference type="InterPro" id="IPR000259">
    <property type="entry name" value="Adhesion_dom_fimbrial"/>
</dbReference>
<reference evidence="3 4" key="1">
    <citation type="journal article" date="2023" name="Microbiol. Resour. Announc.">
        <title>Complete Genome Sequence of the First Colistin-Resistant Raoultella electrica Strain.</title>
        <authorList>
            <person name="Aldeia C."/>
            <person name="Campos-Madueno E.I."/>
            <person name="Sendi P."/>
            <person name="Endimiani A."/>
        </authorList>
    </citation>
    <scope>NUCLEOTIDE SEQUENCE [LARGE SCALE GENOMIC DNA]</scope>
    <source>
        <strain evidence="3 4">S2-IND-01-C</strain>
    </source>
</reference>
<dbReference type="InterPro" id="IPR036937">
    <property type="entry name" value="Adhesion_dom_fimbrial_sf"/>
</dbReference>
<dbReference type="AlphaFoldDB" id="A0AAJ5UDM4"/>
<dbReference type="GO" id="GO:0009289">
    <property type="term" value="C:pilus"/>
    <property type="evidence" value="ECO:0007669"/>
    <property type="project" value="InterPro"/>
</dbReference>
<proteinExistence type="predicted"/>
<keyword evidence="1" id="KW-0732">Signal</keyword>
<dbReference type="Pfam" id="PF00419">
    <property type="entry name" value="Fimbrial"/>
    <property type="match status" value="1"/>
</dbReference>
<evidence type="ECO:0000313" key="3">
    <source>
        <dbReference type="EMBL" id="WBW60846.1"/>
    </source>
</evidence>
<dbReference type="InterPro" id="IPR050263">
    <property type="entry name" value="Bact_Fimbrial_Adh_Pro"/>
</dbReference>
<protein>
    <submittedName>
        <fullName evidence="3">Fimbrial protein</fullName>
    </submittedName>
</protein>
<organism evidence="3 4">
    <name type="scientific">Klebsiella electrica</name>
    <dbReference type="NCBI Taxonomy" id="1259973"/>
    <lineage>
        <taxon>Bacteria</taxon>
        <taxon>Pseudomonadati</taxon>
        <taxon>Pseudomonadota</taxon>
        <taxon>Gammaproteobacteria</taxon>
        <taxon>Enterobacterales</taxon>
        <taxon>Enterobacteriaceae</taxon>
        <taxon>Klebsiella/Raoultella group</taxon>
        <taxon>Klebsiella</taxon>
    </lineage>
</organism>
<feature type="domain" description="Fimbrial-type adhesion" evidence="2">
    <location>
        <begin position="34"/>
        <end position="183"/>
    </location>
</feature>
<dbReference type="InterPro" id="IPR008966">
    <property type="entry name" value="Adhesion_dom_sf"/>
</dbReference>
<dbReference type="GO" id="GO:0043709">
    <property type="term" value="P:cell adhesion involved in single-species biofilm formation"/>
    <property type="evidence" value="ECO:0007669"/>
    <property type="project" value="TreeGrafter"/>
</dbReference>
<dbReference type="EMBL" id="CP112887">
    <property type="protein sequence ID" value="WBW60846.1"/>
    <property type="molecule type" value="Genomic_DNA"/>
</dbReference>
<dbReference type="Proteomes" id="UP001210130">
    <property type="component" value="Chromosome"/>
</dbReference>
<name>A0AAJ5UDM4_9ENTR</name>
<gene>
    <name evidence="3" type="ORF">OR613_23175</name>
</gene>
<feature type="chain" id="PRO_5042548737" evidence="1">
    <location>
        <begin position="27"/>
        <end position="183"/>
    </location>
</feature>
<dbReference type="PANTHER" id="PTHR33420:SF26">
    <property type="entry name" value="FIMBRIAL SUBUNIT"/>
    <property type="match status" value="1"/>
</dbReference>
<evidence type="ECO:0000256" key="1">
    <source>
        <dbReference type="SAM" id="SignalP"/>
    </source>
</evidence>